<dbReference type="GO" id="GO:0050482">
    <property type="term" value="P:arachidonate secretion"/>
    <property type="evidence" value="ECO:0007669"/>
    <property type="project" value="InterPro"/>
</dbReference>
<dbReference type="GO" id="GO:0004623">
    <property type="term" value="F:phospholipase A2 activity"/>
    <property type="evidence" value="ECO:0007669"/>
    <property type="project" value="UniProtKB-EC"/>
</dbReference>
<dbReference type="Ensembl" id="ENSVKKT00000012400.1">
    <property type="protein sequence ID" value="ENSVKKP00000012113.1"/>
    <property type="gene ID" value="ENSVKKG00000008420.1"/>
</dbReference>
<feature type="region of interest" description="Disordered" evidence="11">
    <location>
        <begin position="330"/>
        <end position="355"/>
    </location>
</feature>
<keyword evidence="6" id="KW-0479">Metal-binding</keyword>
<dbReference type="Gene3D" id="1.20.90.10">
    <property type="entry name" value="Phospholipase A2 domain"/>
    <property type="match status" value="1"/>
</dbReference>
<evidence type="ECO:0000256" key="7">
    <source>
        <dbReference type="ARBA" id="ARBA00022801"/>
    </source>
</evidence>
<dbReference type="PROSITE" id="PS00118">
    <property type="entry name" value="PA2_HIS"/>
    <property type="match status" value="1"/>
</dbReference>
<dbReference type="GO" id="GO:0005576">
    <property type="term" value="C:extracellular region"/>
    <property type="evidence" value="ECO:0007669"/>
    <property type="project" value="UniProtKB-SubCell"/>
</dbReference>
<dbReference type="GO" id="GO:0006644">
    <property type="term" value="P:phospholipid metabolic process"/>
    <property type="evidence" value="ECO:0007669"/>
    <property type="project" value="InterPro"/>
</dbReference>
<sequence>MFFKQTTTRSKPFGLLGFMAASTWLCTAFCLAGDTAGGGAGPGRALRFLWQSPRWPDPVLVSSVWDAGAGERLLGCSVTRAPDESGWSAERCPALRAELGAPLRDDSAPGVQRSLAVLAARIVECPVLSLRDAAAFAPTVRALEAAARAARERVRRGVTMPGTVWCGAGDSASDFSDLGAFQGPDSCCREHDQCSVQITALQRKHGIFNLRPYTISHCDCDTRFRTCLMDLNDTIADFIGTTYFSVLQIPCFYLEESDEACLEWAWWVRRERPVCTGPSLPQGLLVFAWPTWELLPGHLLLPFLGVISGAECLWLTRCHRAHTDPCHRLPPCPNQERRPPRTGSTGSGSCRGQNTRVSLGREAGLVSERLFQGGVGGGVTGWC</sequence>
<evidence type="ECO:0000256" key="3">
    <source>
        <dbReference type="ARBA" id="ARBA00004613"/>
    </source>
</evidence>
<accession>A0A8D2JK17</accession>
<dbReference type="InterPro" id="IPR033113">
    <property type="entry name" value="PLA2_histidine"/>
</dbReference>
<keyword evidence="10" id="KW-1015">Disulfide bond</keyword>
<evidence type="ECO:0000256" key="10">
    <source>
        <dbReference type="ARBA" id="ARBA00023157"/>
    </source>
</evidence>
<dbReference type="Proteomes" id="UP000694545">
    <property type="component" value="Unplaced"/>
</dbReference>
<evidence type="ECO:0000256" key="1">
    <source>
        <dbReference type="ARBA" id="ARBA00001913"/>
    </source>
</evidence>
<dbReference type="GO" id="GO:0046872">
    <property type="term" value="F:metal ion binding"/>
    <property type="evidence" value="ECO:0007669"/>
    <property type="project" value="UniProtKB-KW"/>
</dbReference>
<dbReference type="InterPro" id="IPR036444">
    <property type="entry name" value="PLipase_A2_dom_sf"/>
</dbReference>
<feature type="domain" description="Phospholipase A2-like central" evidence="12">
    <location>
        <begin position="159"/>
        <end position="253"/>
    </location>
</feature>
<keyword evidence="7" id="KW-0378">Hydrolase</keyword>
<evidence type="ECO:0000256" key="2">
    <source>
        <dbReference type="ARBA" id="ARBA00002163"/>
    </source>
</evidence>
<comment type="subcellular location">
    <subcellularLocation>
        <location evidence="3">Secreted</location>
    </subcellularLocation>
</comment>
<evidence type="ECO:0000256" key="4">
    <source>
        <dbReference type="ARBA" id="ARBA00013278"/>
    </source>
</evidence>
<dbReference type="CDD" id="cd04704">
    <property type="entry name" value="PLA2_bee_venom_like"/>
    <property type="match status" value="1"/>
</dbReference>
<dbReference type="FunFam" id="1.20.90.10:FF:000002">
    <property type="entry name" value="Phospholipase A2 group III"/>
    <property type="match status" value="1"/>
</dbReference>
<evidence type="ECO:0000256" key="9">
    <source>
        <dbReference type="ARBA" id="ARBA00023098"/>
    </source>
</evidence>
<name>A0A8D2JK17_VARKO</name>
<evidence type="ECO:0000313" key="14">
    <source>
        <dbReference type="Proteomes" id="UP000694545"/>
    </source>
</evidence>
<keyword evidence="14" id="KW-1185">Reference proteome</keyword>
<keyword evidence="9" id="KW-0443">Lipid metabolism</keyword>
<dbReference type="SUPFAM" id="SSF48619">
    <property type="entry name" value="Phospholipase A2, PLA2"/>
    <property type="match status" value="1"/>
</dbReference>
<organism evidence="13 14">
    <name type="scientific">Varanus komodoensis</name>
    <name type="common">Komodo dragon</name>
    <dbReference type="NCBI Taxonomy" id="61221"/>
    <lineage>
        <taxon>Eukaryota</taxon>
        <taxon>Metazoa</taxon>
        <taxon>Chordata</taxon>
        <taxon>Craniata</taxon>
        <taxon>Vertebrata</taxon>
        <taxon>Euteleostomi</taxon>
        <taxon>Lepidosauria</taxon>
        <taxon>Squamata</taxon>
        <taxon>Bifurcata</taxon>
        <taxon>Unidentata</taxon>
        <taxon>Episquamata</taxon>
        <taxon>Toxicofera</taxon>
        <taxon>Anguimorpha</taxon>
        <taxon>Paleoanguimorpha</taxon>
        <taxon>Varanoidea</taxon>
        <taxon>Varanidae</taxon>
        <taxon>Varanus</taxon>
    </lineage>
</organism>
<dbReference type="EC" id="3.1.1.4" evidence="4"/>
<reference evidence="13" key="2">
    <citation type="submission" date="2025-09" db="UniProtKB">
        <authorList>
            <consortium name="Ensembl"/>
        </authorList>
    </citation>
    <scope>IDENTIFICATION</scope>
</reference>
<keyword evidence="8" id="KW-0106">Calcium</keyword>
<evidence type="ECO:0000259" key="12">
    <source>
        <dbReference type="Pfam" id="PF05826"/>
    </source>
</evidence>
<protein>
    <recommendedName>
        <fullName evidence="4">phospholipase A2</fullName>
        <ecNumber evidence="4">3.1.1.4</ecNumber>
    </recommendedName>
</protein>
<dbReference type="InterPro" id="IPR016090">
    <property type="entry name" value="PLA2-like_dom"/>
</dbReference>
<evidence type="ECO:0000313" key="13">
    <source>
        <dbReference type="Ensembl" id="ENSVKKP00000012113.1"/>
    </source>
</evidence>
<reference evidence="13" key="1">
    <citation type="submission" date="2025-08" db="UniProtKB">
        <authorList>
            <consortium name="Ensembl"/>
        </authorList>
    </citation>
    <scope>IDENTIFICATION</scope>
</reference>
<comment type="function">
    <text evidence="2">PLA2 catalyzes the calcium-dependent hydrolysis of the 2-acyl groups in 3-sn-phosphoglycerides.</text>
</comment>
<comment type="cofactor">
    <cofactor evidence="1">
        <name>Ca(2+)</name>
        <dbReference type="ChEBI" id="CHEBI:29108"/>
    </cofactor>
</comment>
<evidence type="ECO:0000256" key="11">
    <source>
        <dbReference type="SAM" id="MobiDB-lite"/>
    </source>
</evidence>
<evidence type="ECO:0000256" key="8">
    <source>
        <dbReference type="ARBA" id="ARBA00022837"/>
    </source>
</evidence>
<proteinExistence type="predicted"/>
<dbReference type="AlphaFoldDB" id="A0A8D2JK17"/>
<evidence type="ECO:0000256" key="5">
    <source>
        <dbReference type="ARBA" id="ARBA00022525"/>
    </source>
</evidence>
<evidence type="ECO:0000256" key="6">
    <source>
        <dbReference type="ARBA" id="ARBA00022723"/>
    </source>
</evidence>
<keyword evidence="5" id="KW-0964">Secreted</keyword>
<dbReference type="PANTHER" id="PTHR12253">
    <property type="entry name" value="RH14732P"/>
    <property type="match status" value="1"/>
</dbReference>
<dbReference type="Pfam" id="PF05826">
    <property type="entry name" value="Phospholip_A2_2"/>
    <property type="match status" value="1"/>
</dbReference>